<comment type="similarity">
    <text evidence="1 5">Belongs to the bacterial ribosomal protein bL34 family.</text>
</comment>
<sequence>MAGEKPPPAGRFDSGGAGFYNAEKIGWGRRKTMAQPTYHPNKRYRKKVHGFRKRMKTKSGRKIIKARRKKGRKRLTA</sequence>
<dbReference type="Gene3D" id="1.10.287.3980">
    <property type="match status" value="1"/>
</dbReference>
<evidence type="ECO:0000313" key="7">
    <source>
        <dbReference type="EMBL" id="PTQ54485.1"/>
    </source>
</evidence>
<evidence type="ECO:0000256" key="4">
    <source>
        <dbReference type="ARBA" id="ARBA00035177"/>
    </source>
</evidence>
<evidence type="ECO:0000256" key="5">
    <source>
        <dbReference type="HAMAP-Rule" id="MF_00391"/>
    </source>
</evidence>
<dbReference type="GO" id="GO:0005840">
    <property type="term" value="C:ribosome"/>
    <property type="evidence" value="ECO:0007669"/>
    <property type="project" value="UniProtKB-KW"/>
</dbReference>
<keyword evidence="3 5" id="KW-0687">Ribonucleoprotein</keyword>
<protein>
    <recommendedName>
        <fullName evidence="4 5">Large ribosomal subunit protein bL34</fullName>
    </recommendedName>
</protein>
<dbReference type="AlphaFoldDB" id="A0A2T5GE93"/>
<evidence type="ECO:0000256" key="6">
    <source>
        <dbReference type="SAM" id="MobiDB-lite"/>
    </source>
</evidence>
<evidence type="ECO:0000313" key="8">
    <source>
        <dbReference type="Proteomes" id="UP000244180"/>
    </source>
</evidence>
<comment type="caution">
    <text evidence="7">The sequence shown here is derived from an EMBL/GenBank/DDBJ whole genome shotgun (WGS) entry which is preliminary data.</text>
</comment>
<evidence type="ECO:0000256" key="2">
    <source>
        <dbReference type="ARBA" id="ARBA00022980"/>
    </source>
</evidence>
<dbReference type="FunFam" id="1.10.287.3980:FF:000001">
    <property type="entry name" value="Mitochondrial ribosomal protein L34"/>
    <property type="match status" value="1"/>
</dbReference>
<reference evidence="7 8" key="1">
    <citation type="submission" date="2017-08" db="EMBL/GenBank/DDBJ databases">
        <title>Burning lignite coal seam in the remote Altai Mountains harbors a hydrogen-driven thermophilic microbial community.</title>
        <authorList>
            <person name="Kadnikov V.V."/>
            <person name="Mardanov A.V."/>
            <person name="Ivasenko D."/>
            <person name="Beletsky A.V."/>
            <person name="Karnachuk O.V."/>
            <person name="Ravin N.V."/>
        </authorList>
    </citation>
    <scope>NUCLEOTIDE SEQUENCE [LARGE SCALE GENOMIC DNA]</scope>
    <source>
        <strain evidence="7">AL33</strain>
    </source>
</reference>
<accession>A0A2T5GE93</accession>
<organism evidence="7 8">
    <name type="scientific">Hydrogenibacillus schlegelii</name>
    <name type="common">Bacillus schlegelii</name>
    <dbReference type="NCBI Taxonomy" id="1484"/>
    <lineage>
        <taxon>Bacteria</taxon>
        <taxon>Bacillati</taxon>
        <taxon>Bacillota</taxon>
        <taxon>Bacilli</taxon>
        <taxon>Bacillales</taxon>
        <taxon>Bacillales Family X. Incertae Sedis</taxon>
        <taxon>Hydrogenibacillus</taxon>
    </lineage>
</organism>
<dbReference type="NCBIfam" id="TIGR01030">
    <property type="entry name" value="rpmH_bact"/>
    <property type="match status" value="1"/>
</dbReference>
<dbReference type="Pfam" id="PF00468">
    <property type="entry name" value="Ribosomal_L34"/>
    <property type="match status" value="1"/>
</dbReference>
<feature type="region of interest" description="Disordered" evidence="6">
    <location>
        <begin position="47"/>
        <end position="77"/>
    </location>
</feature>
<evidence type="ECO:0000256" key="1">
    <source>
        <dbReference type="ARBA" id="ARBA00010111"/>
    </source>
</evidence>
<keyword evidence="2 5" id="KW-0689">Ribosomal protein</keyword>
<dbReference type="GO" id="GO:0003735">
    <property type="term" value="F:structural constituent of ribosome"/>
    <property type="evidence" value="ECO:0007669"/>
    <property type="project" value="InterPro"/>
</dbReference>
<dbReference type="GO" id="GO:0006412">
    <property type="term" value="P:translation"/>
    <property type="evidence" value="ECO:0007669"/>
    <property type="project" value="UniProtKB-UniRule"/>
</dbReference>
<dbReference type="EMBL" id="PEBV01000003">
    <property type="protein sequence ID" value="PTQ54485.1"/>
    <property type="molecule type" value="Genomic_DNA"/>
</dbReference>
<proteinExistence type="inferred from homology"/>
<dbReference type="PANTHER" id="PTHR14503:SF4">
    <property type="entry name" value="LARGE RIBOSOMAL SUBUNIT PROTEIN BL34M"/>
    <property type="match status" value="1"/>
</dbReference>
<name>A0A2T5GE93_HYDSH</name>
<dbReference type="InterPro" id="IPR000271">
    <property type="entry name" value="Ribosomal_bL34"/>
</dbReference>
<gene>
    <name evidence="5" type="primary">rpmH</name>
    <name evidence="7" type="ORF">HSCHL_0064</name>
</gene>
<dbReference type="GO" id="GO:1990904">
    <property type="term" value="C:ribonucleoprotein complex"/>
    <property type="evidence" value="ECO:0007669"/>
    <property type="project" value="UniProtKB-KW"/>
</dbReference>
<dbReference type="HAMAP" id="MF_00391">
    <property type="entry name" value="Ribosomal_bL34"/>
    <property type="match status" value="1"/>
</dbReference>
<dbReference type="PANTHER" id="PTHR14503">
    <property type="entry name" value="MITOCHONDRIAL RIBOSOMAL PROTEIN 34 FAMILY MEMBER"/>
    <property type="match status" value="1"/>
</dbReference>
<dbReference type="Proteomes" id="UP000244180">
    <property type="component" value="Unassembled WGS sequence"/>
</dbReference>
<evidence type="ECO:0000256" key="3">
    <source>
        <dbReference type="ARBA" id="ARBA00023274"/>
    </source>
</evidence>